<protein>
    <recommendedName>
        <fullName evidence="2">SCP2 domain-containing protein</fullName>
    </recommendedName>
</protein>
<evidence type="ECO:0000313" key="1">
    <source>
        <dbReference type="EMBL" id="SVA33721.1"/>
    </source>
</evidence>
<evidence type="ECO:0008006" key="2">
    <source>
        <dbReference type="Google" id="ProtNLM"/>
    </source>
</evidence>
<gene>
    <name evidence="1" type="ORF">METZ01_LOCUS86575</name>
</gene>
<dbReference type="AlphaFoldDB" id="A0A381V186"/>
<sequence length="152" mass="16269">MANSATMCNVGDLSFYQDLADLMNAHPETYEGLGEVDLTLGVVLTGTGGDDLRIRLRFEDLGCTGVSLLGDGEEADCDCWLAGDIGAWSEMFDDIVANGRATGRSTVNSLTLVGDRIRARGDDPMGVDRFFRFNQTIQQFLDGAAQLAPAPA</sequence>
<proteinExistence type="predicted"/>
<dbReference type="EMBL" id="UINC01007510">
    <property type="protein sequence ID" value="SVA33721.1"/>
    <property type="molecule type" value="Genomic_DNA"/>
</dbReference>
<organism evidence="1">
    <name type="scientific">marine metagenome</name>
    <dbReference type="NCBI Taxonomy" id="408172"/>
    <lineage>
        <taxon>unclassified sequences</taxon>
        <taxon>metagenomes</taxon>
        <taxon>ecological metagenomes</taxon>
    </lineage>
</organism>
<reference evidence="1" key="1">
    <citation type="submission" date="2018-05" db="EMBL/GenBank/DDBJ databases">
        <authorList>
            <person name="Lanie J.A."/>
            <person name="Ng W.-L."/>
            <person name="Kazmierczak K.M."/>
            <person name="Andrzejewski T.M."/>
            <person name="Davidsen T.M."/>
            <person name="Wayne K.J."/>
            <person name="Tettelin H."/>
            <person name="Glass J.I."/>
            <person name="Rusch D."/>
            <person name="Podicherti R."/>
            <person name="Tsui H.-C.T."/>
            <person name="Winkler M.E."/>
        </authorList>
    </citation>
    <scope>NUCLEOTIDE SEQUENCE</scope>
</reference>
<name>A0A381V186_9ZZZZ</name>
<accession>A0A381V186</accession>